<keyword evidence="2" id="KW-1185">Reference proteome</keyword>
<evidence type="ECO:0000313" key="1">
    <source>
        <dbReference type="EMBL" id="TLC98240.1"/>
    </source>
</evidence>
<dbReference type="STRING" id="180332.GCA_000797495_03617"/>
<dbReference type="RefSeq" id="WP_160295883.1">
    <property type="nucleotide sequence ID" value="NZ_CAUSDN010000156.1"/>
</dbReference>
<protein>
    <submittedName>
        <fullName evidence="1">Uncharacterized protein</fullName>
    </submittedName>
</protein>
<name>A0A4U8Q0T1_9FIRM</name>
<proteinExistence type="predicted"/>
<gene>
    <name evidence="1" type="ORF">DSM106044_04941</name>
</gene>
<dbReference type="AlphaFoldDB" id="A0A4U8Q0T1"/>
<dbReference type="EMBL" id="QGQD01000100">
    <property type="protein sequence ID" value="TLC98240.1"/>
    <property type="molecule type" value="Genomic_DNA"/>
</dbReference>
<sequence length="52" mass="6022">MGHIIEEIETGETKVCFCDDYYRDRKDDEVRKILNIAASEAASSMNLTQRVR</sequence>
<organism evidence="1 2">
    <name type="scientific">Robinsoniella peoriensis</name>
    <dbReference type="NCBI Taxonomy" id="180332"/>
    <lineage>
        <taxon>Bacteria</taxon>
        <taxon>Bacillati</taxon>
        <taxon>Bacillota</taxon>
        <taxon>Clostridia</taxon>
        <taxon>Lachnospirales</taxon>
        <taxon>Lachnospiraceae</taxon>
        <taxon>Robinsoniella</taxon>
    </lineage>
</organism>
<reference evidence="1 2" key="1">
    <citation type="journal article" date="2019" name="Anaerobe">
        <title>Detection of Robinsoniella peoriensis in multiple bone samples of a trauma patient.</title>
        <authorList>
            <person name="Schrottner P."/>
            <person name="Hartwich K."/>
            <person name="Bunk B."/>
            <person name="Schober I."/>
            <person name="Helbig S."/>
            <person name="Rudolph W.W."/>
            <person name="Gunzer F."/>
        </authorList>
    </citation>
    <scope>NUCLEOTIDE SEQUENCE [LARGE SCALE GENOMIC DNA]</scope>
    <source>
        <strain evidence="1 2">DSM 106044</strain>
    </source>
</reference>
<accession>A0A4U8Q0T1</accession>
<dbReference type="Proteomes" id="UP000306509">
    <property type="component" value="Unassembled WGS sequence"/>
</dbReference>
<comment type="caution">
    <text evidence="1">The sequence shown here is derived from an EMBL/GenBank/DDBJ whole genome shotgun (WGS) entry which is preliminary data.</text>
</comment>
<evidence type="ECO:0000313" key="2">
    <source>
        <dbReference type="Proteomes" id="UP000306509"/>
    </source>
</evidence>